<gene>
    <name evidence="3" type="primary">cnih3</name>
</gene>
<organism evidence="3 4">
    <name type="scientific">Sparus aurata</name>
    <name type="common">Gilthead sea bream</name>
    <dbReference type="NCBI Taxonomy" id="8175"/>
    <lineage>
        <taxon>Eukaryota</taxon>
        <taxon>Metazoa</taxon>
        <taxon>Chordata</taxon>
        <taxon>Craniata</taxon>
        <taxon>Vertebrata</taxon>
        <taxon>Euteleostomi</taxon>
        <taxon>Actinopterygii</taxon>
        <taxon>Neopterygii</taxon>
        <taxon>Teleostei</taxon>
        <taxon>Neoteleostei</taxon>
        <taxon>Acanthomorphata</taxon>
        <taxon>Eupercaria</taxon>
        <taxon>Spariformes</taxon>
        <taxon>Sparidae</taxon>
        <taxon>Sparus</taxon>
    </lineage>
</organism>
<evidence type="ECO:0000313" key="3">
    <source>
        <dbReference type="Ensembl" id="ENSSAUP00010006208.1"/>
    </source>
</evidence>
<name>A0A671TW71_SPAAU</name>
<keyword evidence="4" id="KW-1185">Reference proteome</keyword>
<reference evidence="3" key="2">
    <citation type="submission" date="2025-08" db="UniProtKB">
        <authorList>
            <consortium name="Ensembl"/>
        </authorList>
    </citation>
    <scope>IDENTIFICATION</scope>
</reference>
<evidence type="ECO:0000313" key="4">
    <source>
        <dbReference type="Proteomes" id="UP000472265"/>
    </source>
</evidence>
<dbReference type="GO" id="GO:0016192">
    <property type="term" value="P:vesicle-mediated transport"/>
    <property type="evidence" value="ECO:0007669"/>
    <property type="project" value="InterPro"/>
</dbReference>
<keyword evidence="2" id="KW-0472">Membrane</keyword>
<dbReference type="GeneTree" id="ENSGT00960000189653"/>
<keyword evidence="2" id="KW-1133">Transmembrane helix</keyword>
<protein>
    <submittedName>
        <fullName evidence="3">Uncharacterized protein</fullName>
    </submittedName>
</protein>
<dbReference type="SMART" id="SM01398">
    <property type="entry name" value="Cornichon"/>
    <property type="match status" value="1"/>
</dbReference>
<feature type="transmembrane region" description="Helical" evidence="2">
    <location>
        <begin position="7"/>
        <end position="27"/>
    </location>
</feature>
<feature type="transmembrane region" description="Helical" evidence="2">
    <location>
        <begin position="64"/>
        <end position="84"/>
    </location>
</feature>
<dbReference type="InParanoid" id="A0A671TW71"/>
<evidence type="ECO:0000256" key="2">
    <source>
        <dbReference type="SAM" id="Phobius"/>
    </source>
</evidence>
<dbReference type="InterPro" id="IPR003377">
    <property type="entry name" value="Cornichon"/>
</dbReference>
<feature type="region of interest" description="Disordered" evidence="1">
    <location>
        <begin position="167"/>
        <end position="195"/>
    </location>
</feature>
<dbReference type="Ensembl" id="ENSSAUT00010006686.1">
    <property type="protein sequence ID" value="ENSSAUP00010006208.1"/>
    <property type="gene ID" value="ENSSAUG00010003149.1"/>
</dbReference>
<keyword evidence="2" id="KW-0812">Transmembrane</keyword>
<proteinExistence type="predicted"/>
<dbReference type="Proteomes" id="UP000472265">
    <property type="component" value="Chromosome 22"/>
</dbReference>
<reference evidence="3" key="3">
    <citation type="submission" date="2025-09" db="UniProtKB">
        <authorList>
            <consortium name="Ensembl"/>
        </authorList>
    </citation>
    <scope>IDENTIFICATION</scope>
</reference>
<sequence>MFTFAAFCYMLSLVLCVSLIFFAIWHITAFDELQADFKVPIDQGNPLHAVGSLSLLIFIHTRHFLWTFLWNLIVNVWMVIVGTYGKNNFSVLAEGQHTAQHSTVGDSVSSFTLCISVSPSPHSSTFPLLSFASNFKSSSCQHTRFVRPPLLTSWLKSTPITGLQAKTSSMNDSSFTHRPLNPNINKMQATGYNQG</sequence>
<evidence type="ECO:0000256" key="1">
    <source>
        <dbReference type="SAM" id="MobiDB-lite"/>
    </source>
</evidence>
<dbReference type="AlphaFoldDB" id="A0A671TW71"/>
<reference evidence="3" key="1">
    <citation type="submission" date="2021-04" db="EMBL/GenBank/DDBJ databases">
        <authorList>
            <consortium name="Wellcome Sanger Institute Data Sharing"/>
        </authorList>
    </citation>
    <scope>NUCLEOTIDE SEQUENCE [LARGE SCALE GENOMIC DNA]</scope>
</reference>
<accession>A0A671TW71</accession>